<dbReference type="Proteomes" id="UP000626148">
    <property type="component" value="Unassembled WGS sequence"/>
</dbReference>
<comment type="caution">
    <text evidence="1">The sequence shown here is derived from an EMBL/GenBank/DDBJ whole genome shotgun (WGS) entry which is preliminary data.</text>
</comment>
<evidence type="ECO:0000313" key="2">
    <source>
        <dbReference type="Proteomes" id="UP000626148"/>
    </source>
</evidence>
<dbReference type="InterPro" id="IPR054196">
    <property type="entry name" value="DUF6901"/>
</dbReference>
<protein>
    <submittedName>
        <fullName evidence="1">Uncharacterized protein</fullName>
    </submittedName>
</protein>
<dbReference type="Pfam" id="PF21842">
    <property type="entry name" value="DUF6901"/>
    <property type="match status" value="1"/>
</dbReference>
<sequence>MTIRYEFNFLEDGTRLTVETQSSRNREGQPAVPEAQAADWTRLEYCQCTNCPLERTPGARCPAALDMQPIVEDFRALPGVKKVEVTVTSKEREYRKVTGLEEGLRSLMGLVMANSACPILSNLKPMAFTHLPFATQEEFIVRSVGTYLLRQYYKGQAGEETDWELDGLIALNRELQLVNQAMWQRVHSACEGDSNLKALLSFFTLSSSVSYSLESQLLKVKPAFMSETERLQSFEIPDGDRS</sequence>
<dbReference type="AlphaFoldDB" id="A0A918K9C5"/>
<reference evidence="1" key="1">
    <citation type="journal article" date="2014" name="Int. J. Syst. Evol. Microbiol.">
        <title>Complete genome sequence of Corynebacterium casei LMG S-19264T (=DSM 44701T), isolated from a smear-ripened cheese.</title>
        <authorList>
            <consortium name="US DOE Joint Genome Institute (JGI-PGF)"/>
            <person name="Walter F."/>
            <person name="Albersmeier A."/>
            <person name="Kalinowski J."/>
            <person name="Ruckert C."/>
        </authorList>
    </citation>
    <scope>NUCLEOTIDE SEQUENCE</scope>
    <source>
        <strain evidence="1">KCTC 22169</strain>
    </source>
</reference>
<accession>A0A918K9C5</accession>
<gene>
    <name evidence="1" type="ORF">GCM10007392_21280</name>
</gene>
<keyword evidence="2" id="KW-1185">Reference proteome</keyword>
<organism evidence="1 2">
    <name type="scientific">Saccharospirillum salsuginis</name>
    <dbReference type="NCBI Taxonomy" id="418750"/>
    <lineage>
        <taxon>Bacteria</taxon>
        <taxon>Pseudomonadati</taxon>
        <taxon>Pseudomonadota</taxon>
        <taxon>Gammaproteobacteria</taxon>
        <taxon>Oceanospirillales</taxon>
        <taxon>Saccharospirillaceae</taxon>
        <taxon>Saccharospirillum</taxon>
    </lineage>
</organism>
<evidence type="ECO:0000313" key="1">
    <source>
        <dbReference type="EMBL" id="GGX53505.1"/>
    </source>
</evidence>
<reference evidence="1" key="2">
    <citation type="submission" date="2020-09" db="EMBL/GenBank/DDBJ databases">
        <authorList>
            <person name="Sun Q."/>
            <person name="Kim S."/>
        </authorList>
    </citation>
    <scope>NUCLEOTIDE SEQUENCE</scope>
    <source>
        <strain evidence="1">KCTC 22169</strain>
    </source>
</reference>
<name>A0A918K9C5_9GAMM</name>
<proteinExistence type="predicted"/>
<dbReference type="RefSeq" id="WP_189608507.1">
    <property type="nucleotide sequence ID" value="NZ_BMXR01000004.1"/>
</dbReference>
<dbReference type="EMBL" id="BMXR01000004">
    <property type="protein sequence ID" value="GGX53505.1"/>
    <property type="molecule type" value="Genomic_DNA"/>
</dbReference>